<gene>
    <name evidence="1" type="ORF">SDC9_141331</name>
</gene>
<dbReference type="Gene3D" id="1.10.10.10">
    <property type="entry name" value="Winged helix-like DNA-binding domain superfamily/Winged helix DNA-binding domain"/>
    <property type="match status" value="1"/>
</dbReference>
<dbReference type="SUPFAM" id="SSF88659">
    <property type="entry name" value="Sigma3 and sigma4 domains of RNA polymerase sigma factors"/>
    <property type="match status" value="1"/>
</dbReference>
<dbReference type="EMBL" id="VSSQ01040862">
    <property type="protein sequence ID" value="MPM94186.1"/>
    <property type="molecule type" value="Genomic_DNA"/>
</dbReference>
<accession>A0A645DXW4</accession>
<name>A0A645DXW4_9ZZZZ</name>
<reference evidence="1" key="1">
    <citation type="submission" date="2019-08" db="EMBL/GenBank/DDBJ databases">
        <authorList>
            <person name="Kucharzyk K."/>
            <person name="Murdoch R.W."/>
            <person name="Higgins S."/>
            <person name="Loffler F."/>
        </authorList>
    </citation>
    <scope>NUCLEOTIDE SEQUENCE</scope>
</reference>
<evidence type="ECO:0000313" key="1">
    <source>
        <dbReference type="EMBL" id="MPM94186.1"/>
    </source>
</evidence>
<evidence type="ECO:0008006" key="2">
    <source>
        <dbReference type="Google" id="ProtNLM"/>
    </source>
</evidence>
<proteinExistence type="predicted"/>
<dbReference type="InterPro" id="IPR013324">
    <property type="entry name" value="RNA_pol_sigma_r3/r4-like"/>
</dbReference>
<dbReference type="InterPro" id="IPR036388">
    <property type="entry name" value="WH-like_DNA-bd_sf"/>
</dbReference>
<sequence>MGYPDQNNPADLVIKMESYRRLHFAMNQLSEAQRRRIHLHFVNDLTHRKIAEMRVTGSHSIHRALKQLRM</sequence>
<organism evidence="1">
    <name type="scientific">bioreactor metagenome</name>
    <dbReference type="NCBI Taxonomy" id="1076179"/>
    <lineage>
        <taxon>unclassified sequences</taxon>
        <taxon>metagenomes</taxon>
        <taxon>ecological metagenomes</taxon>
    </lineage>
</organism>
<protein>
    <recommendedName>
        <fullName evidence="2">RNA polymerase sigma factor 70 region 4 type 2 domain-containing protein</fullName>
    </recommendedName>
</protein>
<dbReference type="AlphaFoldDB" id="A0A645DXW4"/>
<comment type="caution">
    <text evidence="1">The sequence shown here is derived from an EMBL/GenBank/DDBJ whole genome shotgun (WGS) entry which is preliminary data.</text>
</comment>